<dbReference type="Proteomes" id="UP000293952">
    <property type="component" value="Unassembled WGS sequence"/>
</dbReference>
<evidence type="ECO:0000313" key="2">
    <source>
        <dbReference type="EMBL" id="RYM33308.1"/>
    </source>
</evidence>
<gene>
    <name evidence="2" type="ORF">ERX46_10210</name>
</gene>
<proteinExistence type="predicted"/>
<evidence type="ECO:0000313" key="3">
    <source>
        <dbReference type="Proteomes" id="UP000293952"/>
    </source>
</evidence>
<dbReference type="SUPFAM" id="SSF47413">
    <property type="entry name" value="lambda repressor-like DNA-binding domains"/>
    <property type="match status" value="1"/>
</dbReference>
<dbReference type="CDD" id="cd00093">
    <property type="entry name" value="HTH_XRE"/>
    <property type="match status" value="1"/>
</dbReference>
<dbReference type="PROSITE" id="PS50943">
    <property type="entry name" value="HTH_CROC1"/>
    <property type="match status" value="1"/>
</dbReference>
<dbReference type="InterPro" id="IPR010982">
    <property type="entry name" value="Lambda_DNA-bd_dom_sf"/>
</dbReference>
<dbReference type="InterPro" id="IPR001387">
    <property type="entry name" value="Cro/C1-type_HTH"/>
</dbReference>
<dbReference type="SMART" id="SM00530">
    <property type="entry name" value="HTH_XRE"/>
    <property type="match status" value="1"/>
</dbReference>
<protein>
    <submittedName>
        <fullName evidence="2">Helix-turn-helix domain-containing protein</fullName>
    </submittedName>
</protein>
<evidence type="ECO:0000259" key="1">
    <source>
        <dbReference type="PROSITE" id="PS50943"/>
    </source>
</evidence>
<name>A0A4Q4KK15_9FLAO</name>
<comment type="caution">
    <text evidence="2">The sequence shown here is derived from an EMBL/GenBank/DDBJ whole genome shotgun (WGS) entry which is preliminary data.</text>
</comment>
<reference evidence="2 3" key="1">
    <citation type="submission" date="2019-02" db="EMBL/GenBank/DDBJ databases">
        <title>Genome sequence of the sea-ice species Brumimicrobium glaciale.</title>
        <authorList>
            <person name="Bowman J.P."/>
        </authorList>
    </citation>
    <scope>NUCLEOTIDE SEQUENCE [LARGE SCALE GENOMIC DNA]</scope>
    <source>
        <strain evidence="2 3">IC156</strain>
    </source>
</reference>
<dbReference type="Pfam" id="PF01381">
    <property type="entry name" value="HTH_3"/>
    <property type="match status" value="1"/>
</dbReference>
<dbReference type="AlphaFoldDB" id="A0A4Q4KK15"/>
<dbReference type="GO" id="GO:0003677">
    <property type="term" value="F:DNA binding"/>
    <property type="evidence" value="ECO:0007669"/>
    <property type="project" value="InterPro"/>
</dbReference>
<dbReference type="Gene3D" id="1.10.260.40">
    <property type="entry name" value="lambda repressor-like DNA-binding domains"/>
    <property type="match status" value="1"/>
</dbReference>
<dbReference type="OrthoDB" id="680449at2"/>
<dbReference type="EMBL" id="SETE01000004">
    <property type="protein sequence ID" value="RYM33308.1"/>
    <property type="molecule type" value="Genomic_DNA"/>
</dbReference>
<feature type="domain" description="HTH cro/C1-type" evidence="1">
    <location>
        <begin position="48"/>
        <end position="96"/>
    </location>
</feature>
<dbReference type="RefSeq" id="WP_130093769.1">
    <property type="nucleotide sequence ID" value="NZ_SETE01000004.1"/>
</dbReference>
<accession>A0A4Q4KK15</accession>
<organism evidence="2 3">
    <name type="scientific">Brumimicrobium glaciale</name>
    <dbReference type="NCBI Taxonomy" id="200475"/>
    <lineage>
        <taxon>Bacteria</taxon>
        <taxon>Pseudomonadati</taxon>
        <taxon>Bacteroidota</taxon>
        <taxon>Flavobacteriia</taxon>
        <taxon>Flavobacteriales</taxon>
        <taxon>Crocinitomicaceae</taxon>
        <taxon>Brumimicrobium</taxon>
    </lineage>
</organism>
<keyword evidence="3" id="KW-1185">Reference proteome</keyword>
<sequence length="152" mass="17624">MTNKENFLKLVSENDTQTMVEVKSRIKNRAMLRESQQISIKVLIKLDELGWTQKDLAREMKVTPQQITKLVSGKQNLTIETQIKLQNILNIPVLASYYEDRMNAIEEKIITIEKSVEKLVIQTYQGSNNYQDTKSIKIDNLIFSAHYSQFSV</sequence>